<feature type="transmembrane region" description="Helical" evidence="12">
    <location>
        <begin position="88"/>
        <end position="109"/>
    </location>
</feature>
<feature type="transmembrane region" description="Helical" evidence="12">
    <location>
        <begin position="154"/>
        <end position="176"/>
    </location>
</feature>
<keyword evidence="8 11" id="KW-0406">Ion transport</keyword>
<keyword evidence="2 11" id="KW-0813">Transport</keyword>
<evidence type="ECO:0000256" key="4">
    <source>
        <dbReference type="ARBA" id="ARBA00022692"/>
    </source>
</evidence>
<protein>
    <recommendedName>
        <fullName evidence="17">Inward rectifier potassium channel C-terminal domain-containing protein</fullName>
    </recommendedName>
</protein>
<dbReference type="GO" id="GO:0006813">
    <property type="term" value="P:potassium ion transport"/>
    <property type="evidence" value="ECO:0007669"/>
    <property type="project" value="UniProtKB-KW"/>
</dbReference>
<keyword evidence="16" id="KW-1185">Reference proteome</keyword>
<dbReference type="InterPro" id="IPR041647">
    <property type="entry name" value="IRK_C"/>
</dbReference>
<dbReference type="InterPro" id="IPR040445">
    <property type="entry name" value="Kir_TM"/>
</dbReference>
<reference evidence="15 16" key="1">
    <citation type="submission" date="2024-09" db="EMBL/GenBank/DDBJ databases">
        <title>Chromosome-scale assembly of Riccia sorocarpa.</title>
        <authorList>
            <person name="Paukszto L."/>
        </authorList>
    </citation>
    <scope>NUCLEOTIDE SEQUENCE [LARGE SCALE GENOMIC DNA]</scope>
    <source>
        <strain evidence="15">LP-2024</strain>
        <tissue evidence="15">Aerial parts of the thallus</tissue>
    </source>
</reference>
<evidence type="ECO:0000256" key="6">
    <source>
        <dbReference type="ARBA" id="ARBA00022958"/>
    </source>
</evidence>
<dbReference type="PANTHER" id="PTHR11767:SF102">
    <property type="entry name" value="INWARDLY RECTIFYING POTASSIUM CHANNEL 1, ISOFORM F"/>
    <property type="match status" value="1"/>
</dbReference>
<organism evidence="15 16">
    <name type="scientific">Riccia sorocarpa</name>
    <dbReference type="NCBI Taxonomy" id="122646"/>
    <lineage>
        <taxon>Eukaryota</taxon>
        <taxon>Viridiplantae</taxon>
        <taxon>Streptophyta</taxon>
        <taxon>Embryophyta</taxon>
        <taxon>Marchantiophyta</taxon>
        <taxon>Marchantiopsida</taxon>
        <taxon>Marchantiidae</taxon>
        <taxon>Marchantiales</taxon>
        <taxon>Ricciaceae</taxon>
        <taxon>Riccia</taxon>
    </lineage>
</organism>
<dbReference type="Pfam" id="PF01007">
    <property type="entry name" value="IRK"/>
    <property type="match status" value="1"/>
</dbReference>
<keyword evidence="4 11" id="KW-0812">Transmembrane</keyword>
<evidence type="ECO:0000256" key="5">
    <source>
        <dbReference type="ARBA" id="ARBA00022882"/>
    </source>
</evidence>
<dbReference type="GO" id="GO:0034220">
    <property type="term" value="P:monoatomic ion transmembrane transport"/>
    <property type="evidence" value="ECO:0007669"/>
    <property type="project" value="UniProtKB-KW"/>
</dbReference>
<evidence type="ECO:0000256" key="8">
    <source>
        <dbReference type="ARBA" id="ARBA00023065"/>
    </source>
</evidence>
<keyword evidence="10 11" id="KW-0407">Ion channel</keyword>
<dbReference type="GO" id="GO:0034702">
    <property type="term" value="C:monoatomic ion channel complex"/>
    <property type="evidence" value="ECO:0007669"/>
    <property type="project" value="UniProtKB-KW"/>
</dbReference>
<evidence type="ECO:0000256" key="3">
    <source>
        <dbReference type="ARBA" id="ARBA00022538"/>
    </source>
</evidence>
<evidence type="ECO:0000256" key="7">
    <source>
        <dbReference type="ARBA" id="ARBA00022989"/>
    </source>
</evidence>
<comment type="caution">
    <text evidence="15">The sequence shown here is derived from an EMBL/GenBank/DDBJ whole genome shotgun (WGS) entry which is preliminary data.</text>
</comment>
<evidence type="ECO:0000256" key="9">
    <source>
        <dbReference type="ARBA" id="ARBA00023136"/>
    </source>
</evidence>
<keyword evidence="3 11" id="KW-0633">Potassium transport</keyword>
<comment type="subcellular location">
    <subcellularLocation>
        <location evidence="1 11">Membrane</location>
        <topology evidence="1 11">Multi-pass membrane protein</topology>
    </subcellularLocation>
</comment>
<evidence type="ECO:0000256" key="10">
    <source>
        <dbReference type="ARBA" id="ARBA00023303"/>
    </source>
</evidence>
<evidence type="ECO:0000256" key="2">
    <source>
        <dbReference type="ARBA" id="ARBA00022448"/>
    </source>
</evidence>
<gene>
    <name evidence="15" type="ORF">R1sor_009821</name>
</gene>
<dbReference type="PRINTS" id="PR01320">
    <property type="entry name" value="KIRCHANNEL"/>
</dbReference>
<evidence type="ECO:0000313" key="16">
    <source>
        <dbReference type="Proteomes" id="UP001633002"/>
    </source>
</evidence>
<dbReference type="SUPFAM" id="SSF81296">
    <property type="entry name" value="E set domains"/>
    <property type="match status" value="1"/>
</dbReference>
<evidence type="ECO:0000256" key="1">
    <source>
        <dbReference type="ARBA" id="ARBA00004141"/>
    </source>
</evidence>
<dbReference type="AlphaFoldDB" id="A0ABD3HW63"/>
<comment type="similarity">
    <text evidence="11">Belongs to the inward rectifier-type potassium channel (TC 1.A.2.1) family.</text>
</comment>
<name>A0ABD3HW63_9MARC</name>
<dbReference type="InterPro" id="IPR014756">
    <property type="entry name" value="Ig_E-set"/>
</dbReference>
<dbReference type="EMBL" id="JBJQOH010000002">
    <property type="protein sequence ID" value="KAL3695745.1"/>
    <property type="molecule type" value="Genomic_DNA"/>
</dbReference>
<keyword evidence="9 12" id="KW-0472">Membrane</keyword>
<dbReference type="InterPro" id="IPR016449">
    <property type="entry name" value="K_chnl_inward-rec_Kir"/>
</dbReference>
<evidence type="ECO:0000259" key="13">
    <source>
        <dbReference type="Pfam" id="PF01007"/>
    </source>
</evidence>
<evidence type="ECO:0000256" key="11">
    <source>
        <dbReference type="RuleBase" id="RU003822"/>
    </source>
</evidence>
<keyword evidence="6 11" id="KW-0630">Potassium</keyword>
<proteinExistence type="inferred from homology"/>
<keyword evidence="7 12" id="KW-1133">Transmembrane helix</keyword>
<dbReference type="Gene3D" id="2.60.40.1400">
    <property type="entry name" value="G protein-activated inward rectifier potassium channel 1"/>
    <property type="match status" value="1"/>
</dbReference>
<dbReference type="PANTHER" id="PTHR11767">
    <property type="entry name" value="INWARD RECTIFIER POTASSIUM CHANNEL"/>
    <property type="match status" value="1"/>
</dbReference>
<keyword evidence="5 11" id="KW-0851">Voltage-gated channel</keyword>
<evidence type="ECO:0000313" key="15">
    <source>
        <dbReference type="EMBL" id="KAL3695745.1"/>
    </source>
</evidence>
<dbReference type="Gene3D" id="1.10.287.70">
    <property type="match status" value="1"/>
</dbReference>
<dbReference type="Proteomes" id="UP001633002">
    <property type="component" value="Unassembled WGS sequence"/>
</dbReference>
<sequence>MQQALKLAVQILRRIRLITMGSTWRSEHDEHTYSPLLRTNNVGSLHRRKLPLVDDKGRLNVETRGAPKTSLYWGDLFHTLVNVPNSRFMLVLACTYTVLFGGFAIPYYYDAYNNSCIPGVLTFNHALWFSVQTSMTIGYGGDLTPDPRCTMTNVVVVIQSLVSLLVAYSLLGVFYIRFARPARRAQTLAFSKKMVMYEEDGTRVLAFRMANVRKHQIIESTVRILIGLNNNLTDEDESVFHFSSLPVVGGNQVFLGLPSTVKHPITPSSPLYDLTIQDMEDADVEILVLLEGVDASTSSKLQARRSYRPSDICLDHRFETMVARTKSGRRCVDFTKFDSVLPVTVSVYTRPLASVPHSPALSSTRLPGLTNFHFHDRAPDLPQNAQESWGDCIDNPVSPSASATSSTDIYPIHEAESHDTVAGLKARERHTVHFSRKSIVRSMPDLLDSEILTELDKESKSNAKHELERRVLLAEARAFQWKQVVIELASGIQETLQLPATAAAADAGPLIASAQQALSRALNSE</sequence>
<evidence type="ECO:0008006" key="17">
    <source>
        <dbReference type="Google" id="ProtNLM"/>
    </source>
</evidence>
<accession>A0ABD3HW63</accession>
<evidence type="ECO:0000256" key="12">
    <source>
        <dbReference type="SAM" id="Phobius"/>
    </source>
</evidence>
<dbReference type="InterPro" id="IPR013518">
    <property type="entry name" value="K_chnl_inward-rec_Kir_cyto"/>
</dbReference>
<dbReference type="Pfam" id="PF17655">
    <property type="entry name" value="IRK_C"/>
    <property type="match status" value="1"/>
</dbReference>
<dbReference type="SUPFAM" id="SSF81324">
    <property type="entry name" value="Voltage-gated potassium channels"/>
    <property type="match status" value="1"/>
</dbReference>
<feature type="domain" description="Potassium channel inwardly rectifying transmembrane" evidence="13">
    <location>
        <begin position="54"/>
        <end position="181"/>
    </location>
</feature>
<evidence type="ECO:0000259" key="14">
    <source>
        <dbReference type="Pfam" id="PF17655"/>
    </source>
</evidence>
<feature type="domain" description="Inward rectifier potassium channel C-terminal" evidence="14">
    <location>
        <begin position="188"/>
        <end position="347"/>
    </location>
</feature>